<keyword evidence="2" id="KW-0539">Nucleus</keyword>
<comment type="subcellular location">
    <subcellularLocation>
        <location evidence="1">Nucleus</location>
    </subcellularLocation>
</comment>
<dbReference type="Gene3D" id="4.10.240.10">
    <property type="entry name" value="Zn(2)-C6 fungal-type DNA-binding domain"/>
    <property type="match status" value="1"/>
</dbReference>
<keyword evidence="6" id="KW-1185">Reference proteome</keyword>
<dbReference type="GO" id="GO:0000981">
    <property type="term" value="F:DNA-binding transcription factor activity, RNA polymerase II-specific"/>
    <property type="evidence" value="ECO:0007669"/>
    <property type="project" value="InterPro"/>
</dbReference>
<dbReference type="RefSeq" id="XP_006965173.1">
    <property type="nucleotide sequence ID" value="XM_006965111.1"/>
</dbReference>
<evidence type="ECO:0000256" key="1">
    <source>
        <dbReference type="ARBA" id="ARBA00004123"/>
    </source>
</evidence>
<feature type="region of interest" description="Disordered" evidence="3">
    <location>
        <begin position="126"/>
        <end position="148"/>
    </location>
</feature>
<dbReference type="InterPro" id="IPR001138">
    <property type="entry name" value="Zn2Cys6_DnaBD"/>
</dbReference>
<gene>
    <name evidence="5" type="ORF">TRIREDRAFT_121682</name>
</gene>
<dbReference type="EMBL" id="GL985063">
    <property type="protein sequence ID" value="EGR49208.1"/>
    <property type="molecule type" value="Genomic_DNA"/>
</dbReference>
<dbReference type="PANTHER" id="PTHR31001:SF87">
    <property type="entry name" value="COL-21"/>
    <property type="match status" value="1"/>
</dbReference>
<evidence type="ECO:0000313" key="6">
    <source>
        <dbReference type="Proteomes" id="UP000008984"/>
    </source>
</evidence>
<accession>G0RIB2</accession>
<evidence type="ECO:0000256" key="2">
    <source>
        <dbReference type="ARBA" id="ARBA00023242"/>
    </source>
</evidence>
<organism evidence="6">
    <name type="scientific">Hypocrea jecorina (strain QM6a)</name>
    <name type="common">Trichoderma reesei</name>
    <dbReference type="NCBI Taxonomy" id="431241"/>
    <lineage>
        <taxon>Eukaryota</taxon>
        <taxon>Fungi</taxon>
        <taxon>Dikarya</taxon>
        <taxon>Ascomycota</taxon>
        <taxon>Pezizomycotina</taxon>
        <taxon>Sordariomycetes</taxon>
        <taxon>Hypocreomycetidae</taxon>
        <taxon>Hypocreales</taxon>
        <taxon>Hypocreaceae</taxon>
        <taxon>Trichoderma</taxon>
    </lineage>
</organism>
<evidence type="ECO:0000259" key="4">
    <source>
        <dbReference type="PROSITE" id="PS50048"/>
    </source>
</evidence>
<dbReference type="PANTHER" id="PTHR31001">
    <property type="entry name" value="UNCHARACTERIZED TRANSCRIPTIONAL REGULATORY PROTEIN"/>
    <property type="match status" value="1"/>
</dbReference>
<dbReference type="Pfam" id="PF00172">
    <property type="entry name" value="Zn_clus"/>
    <property type="match status" value="1"/>
</dbReference>
<dbReference type="SMART" id="SM00066">
    <property type="entry name" value="GAL4"/>
    <property type="match status" value="1"/>
</dbReference>
<dbReference type="HOGENOM" id="CLU_1540270_0_0_1"/>
<proteinExistence type="predicted"/>
<dbReference type="SUPFAM" id="SSF57701">
    <property type="entry name" value="Zn2/Cys6 DNA-binding domain"/>
    <property type="match status" value="1"/>
</dbReference>
<dbReference type="OrthoDB" id="5344325at2759"/>
<dbReference type="InterPro" id="IPR036864">
    <property type="entry name" value="Zn2-C6_fun-type_DNA-bd_sf"/>
</dbReference>
<dbReference type="Proteomes" id="UP000008984">
    <property type="component" value="Unassembled WGS sequence"/>
</dbReference>
<protein>
    <submittedName>
        <fullName evidence="5">Predicted protein</fullName>
    </submittedName>
</protein>
<dbReference type="AlphaFoldDB" id="G0RIB2"/>
<feature type="domain" description="Zn(2)-C6 fungal-type" evidence="4">
    <location>
        <begin position="33"/>
        <end position="64"/>
    </location>
</feature>
<dbReference type="VEuPathDB" id="FungiDB:TRIREDRAFT_121682"/>
<evidence type="ECO:0000256" key="3">
    <source>
        <dbReference type="SAM" id="MobiDB-lite"/>
    </source>
</evidence>
<feature type="region of interest" description="Disordered" evidence="3">
    <location>
        <begin position="1"/>
        <end position="20"/>
    </location>
</feature>
<reference evidence="5 6" key="1">
    <citation type="journal article" date="2008" name="Nat. Biotechnol.">
        <title>Genome sequencing and analysis of the biomass-degrading fungus Trichoderma reesei (syn. Hypocrea jecorina).</title>
        <authorList>
            <person name="Martinez D."/>
            <person name="Berka R.M."/>
            <person name="Henrissat B."/>
            <person name="Saloheimo M."/>
            <person name="Arvas M."/>
            <person name="Baker S.E."/>
            <person name="Chapman J."/>
            <person name="Chertkov O."/>
            <person name="Coutinho P.M."/>
            <person name="Cullen D."/>
            <person name="Danchin E.G."/>
            <person name="Grigoriev I.V."/>
            <person name="Harris P."/>
            <person name="Jackson M."/>
            <person name="Kubicek C.P."/>
            <person name="Han C.S."/>
            <person name="Ho I."/>
            <person name="Larrondo L.F."/>
            <person name="de Leon A.L."/>
            <person name="Magnuson J.K."/>
            <person name="Merino S."/>
            <person name="Misra M."/>
            <person name="Nelson B."/>
            <person name="Putnam N."/>
            <person name="Robbertse B."/>
            <person name="Salamov A.A."/>
            <person name="Schmoll M."/>
            <person name="Terry A."/>
            <person name="Thayer N."/>
            <person name="Westerholm-Parvinen A."/>
            <person name="Schoch C.L."/>
            <person name="Yao J."/>
            <person name="Barabote R."/>
            <person name="Nelson M.A."/>
            <person name="Detter C."/>
            <person name="Bruce D."/>
            <person name="Kuske C.R."/>
            <person name="Xie G."/>
            <person name="Richardson P."/>
            <person name="Rokhsar D.S."/>
            <person name="Lucas S.M."/>
            <person name="Rubin E.M."/>
            <person name="Dunn-Coleman N."/>
            <person name="Ward M."/>
            <person name="Brettin T.S."/>
        </authorList>
    </citation>
    <scope>NUCLEOTIDE SEQUENCE [LARGE SCALE GENOMIC DNA]</scope>
    <source>
        <strain evidence="5 6">QM6a</strain>
    </source>
</reference>
<sequence length="174" mass="19394">MTTDELPVEDTGGRAQGAPMTQARAMGVQMHSSCSECRRRKQKCSRYWPCRHCGTRRVANECTFQSVLEVKAPEERRARLDKLAAEMEGASFFSQALNEELDDGSPSTVDDLEALGYSSAHAVSSCSLEPEEQQHQHSHTWEPLRTPTKPETPVSVLVMICYPRNNNALNTTLP</sequence>
<dbReference type="eggNOG" id="ENOG502T368">
    <property type="taxonomic scope" value="Eukaryota"/>
</dbReference>
<dbReference type="CDD" id="cd00067">
    <property type="entry name" value="GAL4"/>
    <property type="match status" value="1"/>
</dbReference>
<dbReference type="GeneID" id="18483219"/>
<dbReference type="PROSITE" id="PS00463">
    <property type="entry name" value="ZN2_CY6_FUNGAL_1"/>
    <property type="match status" value="1"/>
</dbReference>
<feature type="compositionally biased region" description="Basic and acidic residues" evidence="3">
    <location>
        <begin position="132"/>
        <end position="142"/>
    </location>
</feature>
<dbReference type="GO" id="GO:0005634">
    <property type="term" value="C:nucleus"/>
    <property type="evidence" value="ECO:0007669"/>
    <property type="project" value="UniProtKB-SubCell"/>
</dbReference>
<dbReference type="InterPro" id="IPR050613">
    <property type="entry name" value="Sec_Metabolite_Reg"/>
</dbReference>
<dbReference type="PROSITE" id="PS50048">
    <property type="entry name" value="ZN2_CY6_FUNGAL_2"/>
    <property type="match status" value="1"/>
</dbReference>
<dbReference type="KEGG" id="tre:TRIREDRAFT_121682"/>
<name>G0RIB2_HYPJQ</name>
<evidence type="ECO:0000313" key="5">
    <source>
        <dbReference type="EMBL" id="EGR49208.1"/>
    </source>
</evidence>
<dbReference type="GO" id="GO:0008270">
    <property type="term" value="F:zinc ion binding"/>
    <property type="evidence" value="ECO:0007669"/>
    <property type="project" value="InterPro"/>
</dbReference>